<accession>A0AAD7U2Z4</accession>
<proteinExistence type="predicted"/>
<dbReference type="EMBL" id="JAPEVG010000031">
    <property type="protein sequence ID" value="KAJ8494833.1"/>
    <property type="molecule type" value="Genomic_DNA"/>
</dbReference>
<evidence type="ECO:0000313" key="3">
    <source>
        <dbReference type="Proteomes" id="UP001215151"/>
    </source>
</evidence>
<keyword evidence="3" id="KW-1185">Reference proteome</keyword>
<dbReference type="Proteomes" id="UP001215151">
    <property type="component" value="Unassembled WGS sequence"/>
</dbReference>
<feature type="region of interest" description="Disordered" evidence="1">
    <location>
        <begin position="1"/>
        <end position="61"/>
    </location>
</feature>
<dbReference type="AlphaFoldDB" id="A0AAD7U2Z4"/>
<name>A0AAD7U2Z4_9APHY</name>
<evidence type="ECO:0000313" key="2">
    <source>
        <dbReference type="EMBL" id="KAJ8494833.1"/>
    </source>
</evidence>
<gene>
    <name evidence="2" type="ORF">ONZ51_g2053</name>
</gene>
<protein>
    <submittedName>
        <fullName evidence="2">Uncharacterized protein</fullName>
    </submittedName>
</protein>
<reference evidence="2" key="1">
    <citation type="submission" date="2022-11" db="EMBL/GenBank/DDBJ databases">
        <title>Genome Sequence of Cubamyces cubensis.</title>
        <authorList>
            <person name="Buettner E."/>
        </authorList>
    </citation>
    <scope>NUCLEOTIDE SEQUENCE</scope>
    <source>
        <strain evidence="2">MPL-01</strain>
    </source>
</reference>
<sequence length="277" mass="29152">MSVAALPPPPARSPLIEAETALEPNAHGGVRARARTRAPPTGATDEGVVDVHDAGKPEGVQDETKLEVVQEVKPVPVTDQVDVEMEETPSLPAPVASAPSLAAVVLEVVVQDVLMDSEPAVPAPEPLTAERPAFPAPAPILLPSSPVPTCLPSHLSRHKPLPVCRAQSLSGSRAGAPKDPSLAPKVKKLSLKDWQKKLREAKERALATPSPLVSVPELPTVPGELAGRWSQKEAPPHAEDVPMQVTQEQGVPLDAIDDGEVKMAMKGQELATGWTIL</sequence>
<feature type="compositionally biased region" description="Pro residues" evidence="1">
    <location>
        <begin position="1"/>
        <end position="12"/>
    </location>
</feature>
<organism evidence="2 3">
    <name type="scientific">Trametes cubensis</name>
    <dbReference type="NCBI Taxonomy" id="1111947"/>
    <lineage>
        <taxon>Eukaryota</taxon>
        <taxon>Fungi</taxon>
        <taxon>Dikarya</taxon>
        <taxon>Basidiomycota</taxon>
        <taxon>Agaricomycotina</taxon>
        <taxon>Agaricomycetes</taxon>
        <taxon>Polyporales</taxon>
        <taxon>Polyporaceae</taxon>
        <taxon>Trametes</taxon>
    </lineage>
</organism>
<comment type="caution">
    <text evidence="2">The sequence shown here is derived from an EMBL/GenBank/DDBJ whole genome shotgun (WGS) entry which is preliminary data.</text>
</comment>
<evidence type="ECO:0000256" key="1">
    <source>
        <dbReference type="SAM" id="MobiDB-lite"/>
    </source>
</evidence>